<dbReference type="PROSITE" id="PS50191">
    <property type="entry name" value="CRAL_TRIO"/>
    <property type="match status" value="1"/>
</dbReference>
<evidence type="ECO:0000256" key="1">
    <source>
        <dbReference type="ARBA" id="ARBA00022737"/>
    </source>
</evidence>
<accession>A0AAD8E955</accession>
<dbReference type="EMBL" id="JASPKZ010007853">
    <property type="protein sequence ID" value="KAJ9581698.1"/>
    <property type="molecule type" value="Genomic_DNA"/>
</dbReference>
<keyword evidence="1" id="KW-0677">Repeat</keyword>
<dbReference type="GO" id="GO:0010314">
    <property type="term" value="F:phosphatidylinositol-5-phosphate binding"/>
    <property type="evidence" value="ECO:0007669"/>
    <property type="project" value="TreeGrafter"/>
</dbReference>
<dbReference type="InterPro" id="IPR001251">
    <property type="entry name" value="CRAL-TRIO_dom"/>
</dbReference>
<dbReference type="SUPFAM" id="SSF46966">
    <property type="entry name" value="Spectrin repeat"/>
    <property type="match status" value="2"/>
</dbReference>
<dbReference type="GO" id="GO:0005546">
    <property type="term" value="F:phosphatidylinositol-4,5-bisphosphate binding"/>
    <property type="evidence" value="ECO:0007669"/>
    <property type="project" value="TreeGrafter"/>
</dbReference>
<organism evidence="4 5">
    <name type="scientific">Diploptera punctata</name>
    <name type="common">Pacific beetle cockroach</name>
    <dbReference type="NCBI Taxonomy" id="6984"/>
    <lineage>
        <taxon>Eukaryota</taxon>
        <taxon>Metazoa</taxon>
        <taxon>Ecdysozoa</taxon>
        <taxon>Arthropoda</taxon>
        <taxon>Hexapoda</taxon>
        <taxon>Insecta</taxon>
        <taxon>Pterygota</taxon>
        <taxon>Neoptera</taxon>
        <taxon>Polyneoptera</taxon>
        <taxon>Dictyoptera</taxon>
        <taxon>Blattodea</taxon>
        <taxon>Blaberoidea</taxon>
        <taxon>Blaberidae</taxon>
        <taxon>Diplopterinae</taxon>
        <taxon>Diploptera</taxon>
    </lineage>
</organism>
<reference evidence="4" key="1">
    <citation type="journal article" date="2023" name="IScience">
        <title>Live-bearing cockroach genome reveals convergent evolutionary mechanisms linked to viviparity in insects and beyond.</title>
        <authorList>
            <person name="Fouks B."/>
            <person name="Harrison M.C."/>
            <person name="Mikhailova A.A."/>
            <person name="Marchal E."/>
            <person name="English S."/>
            <person name="Carruthers M."/>
            <person name="Jennings E.C."/>
            <person name="Chiamaka E.L."/>
            <person name="Frigard R.A."/>
            <person name="Pippel M."/>
            <person name="Attardo G.M."/>
            <person name="Benoit J.B."/>
            <person name="Bornberg-Bauer E."/>
            <person name="Tobe S.S."/>
        </authorList>
    </citation>
    <scope>NUCLEOTIDE SEQUENCE</scope>
    <source>
        <strain evidence="4">Stay&amp;Tobe</strain>
    </source>
</reference>
<evidence type="ECO:0000313" key="5">
    <source>
        <dbReference type="Proteomes" id="UP001233999"/>
    </source>
</evidence>
<dbReference type="Pfam" id="PF24915">
    <property type="entry name" value="Spectrin_SESTD1"/>
    <property type="match status" value="1"/>
</dbReference>
<dbReference type="GO" id="GO:0043325">
    <property type="term" value="F:phosphatidylinositol-3,4-bisphosphate binding"/>
    <property type="evidence" value="ECO:0007669"/>
    <property type="project" value="TreeGrafter"/>
</dbReference>
<keyword evidence="5" id="KW-1185">Reference proteome</keyword>
<dbReference type="Gene3D" id="1.20.58.60">
    <property type="match status" value="1"/>
</dbReference>
<dbReference type="PANTHER" id="PTHR46607">
    <property type="entry name" value="SEC14 DOMAIN AND SPECTRIN REPEAT-CONTAINING PROTEIN 1"/>
    <property type="match status" value="1"/>
</dbReference>
<dbReference type="GO" id="GO:0080025">
    <property type="term" value="F:phosphatidylinositol-3,5-bisphosphate binding"/>
    <property type="evidence" value="ECO:0007669"/>
    <property type="project" value="TreeGrafter"/>
</dbReference>
<comment type="caution">
    <text evidence="4">The sequence shown here is derived from an EMBL/GenBank/DDBJ whole genome shotgun (WGS) entry which is preliminary data.</text>
</comment>
<dbReference type="AlphaFoldDB" id="A0AAD8E955"/>
<evidence type="ECO:0000256" key="2">
    <source>
        <dbReference type="ARBA" id="ARBA00038285"/>
    </source>
</evidence>
<name>A0AAD8E955_DIPPU</name>
<comment type="similarity">
    <text evidence="2">Belongs to the SOLO family.</text>
</comment>
<gene>
    <name evidence="4" type="ORF">L9F63_023125</name>
</gene>
<dbReference type="InterPro" id="IPR058918">
    <property type="entry name" value="KALRN/TRIO-like_spectrin"/>
</dbReference>
<protein>
    <recommendedName>
        <fullName evidence="3">CRAL-TRIO domain-containing protein</fullName>
    </recommendedName>
</protein>
<evidence type="ECO:0000259" key="3">
    <source>
        <dbReference type="PROSITE" id="PS50191"/>
    </source>
</evidence>
<dbReference type="Pfam" id="PF23323">
    <property type="entry name" value="Spectrin_6"/>
    <property type="match status" value="1"/>
</dbReference>
<evidence type="ECO:0000313" key="4">
    <source>
        <dbReference type="EMBL" id="KAJ9581698.1"/>
    </source>
</evidence>
<dbReference type="Proteomes" id="UP001233999">
    <property type="component" value="Unassembled WGS sequence"/>
</dbReference>
<feature type="domain" description="CRAL-TRIO" evidence="3">
    <location>
        <begin position="1"/>
        <end position="152"/>
    </location>
</feature>
<dbReference type="PANTHER" id="PTHR46607:SF1">
    <property type="entry name" value="SEC14 DOMAIN AND SPECTRIN REPEAT-CONTAINING PROTEIN 1"/>
    <property type="match status" value="1"/>
</dbReference>
<dbReference type="InterPro" id="IPR056804">
    <property type="entry name" value="Spectrin_SESTD1"/>
</dbReference>
<proteinExistence type="inferred from homology"/>
<sequence>MEAADILGALQARIATLPGGRDIEGRPLLMVSLPAETQPWNKEHLDIVLRYFLSIFSPETRRNGLAVVLDAQRNAWRLARACIRQVGMALGADAASIIVLRPEAFWDKQRVDNCARTQKEGEPVYIPLSRLHKYVDLSQLPEELGGTWSYNHNQWIQNRIYVETFTKDAEGAVSDLEKLRQRLTRFRTGVRVSSVEEALSFNREMFDNTKELAHKVLQAGKELLQQIVHDENRRQGKDMMVPQDVLDTKDRVERLLEIMHGKDELIEEAWVEMEKSFVDAKEINTLEGGVTRVTNWILGPAEMMLNGQQEVGFDVISAEELRQEHENLELQCRDTYGHYAELLHKIDSLPRYNIALPEDLKSQRDFMDFVCRSFATRLERRRNVLITSLRFFRLVSEYFDSTNEVFESLLKCDNVEDLESADTMLIQLQESQIHIELLCGEVMKEGEKLADILSMPVKDALGRDVEVNYESDIANVLEILDATTARKNIFSDSVELHKLTLAQVTHIRAYETDAAQAVQWLDDLFQVMLKAHVHVGCNVYEIQSQKEEHQSFQETAKGTYDYGCQLLSAALALRQSCKLPIEVNTVLSQNLWHSWKRLQTVGQEQMTRLRVSAVFHRSVEEHCNQLRELMDSVKALCPGSRLHKFLNSRERLLLEVGRMVRLGRLLRTRLREPLCSEQTSMDNGSNATAVEAISDKLAEVTSLAEQLDASLCGAQHGSNIKRILDGTA</sequence>
<dbReference type="GO" id="GO:0070273">
    <property type="term" value="F:phosphatidylinositol-4-phosphate binding"/>
    <property type="evidence" value="ECO:0007669"/>
    <property type="project" value="TreeGrafter"/>
</dbReference>
<reference evidence="4" key="2">
    <citation type="submission" date="2023-05" db="EMBL/GenBank/DDBJ databases">
        <authorList>
            <person name="Fouks B."/>
        </authorList>
    </citation>
    <scope>NUCLEOTIDE SEQUENCE</scope>
    <source>
        <strain evidence="4">Stay&amp;Tobe</strain>
        <tissue evidence="4">Testes</tissue>
    </source>
</reference>
<dbReference type="GO" id="GO:0032266">
    <property type="term" value="F:phosphatidylinositol-3-phosphate binding"/>
    <property type="evidence" value="ECO:0007669"/>
    <property type="project" value="TreeGrafter"/>
</dbReference>
<feature type="non-terminal residue" evidence="4">
    <location>
        <position position="728"/>
    </location>
</feature>